<comment type="catalytic activity">
    <reaction evidence="12">
        <text>dibenzothiophene 5-oxide + FMNH2 + O2 = dibenzothiophene 5,5-dioxide + FMN + H2O + H(+)</text>
        <dbReference type="Rhea" id="RHEA:49080"/>
        <dbReference type="ChEBI" id="CHEBI:15377"/>
        <dbReference type="ChEBI" id="CHEBI:15378"/>
        <dbReference type="ChEBI" id="CHEBI:15379"/>
        <dbReference type="ChEBI" id="CHEBI:23683"/>
        <dbReference type="ChEBI" id="CHEBI:57618"/>
        <dbReference type="ChEBI" id="CHEBI:58210"/>
        <dbReference type="ChEBI" id="CHEBI:90356"/>
    </reaction>
</comment>
<dbReference type="SUPFAM" id="SSF47203">
    <property type="entry name" value="Acyl-CoA dehydrogenase C-terminal domain-like"/>
    <property type="match status" value="1"/>
</dbReference>
<dbReference type="InterPro" id="IPR013107">
    <property type="entry name" value="Acyl-CoA_DH_C"/>
</dbReference>
<evidence type="ECO:0000256" key="11">
    <source>
        <dbReference type="ARBA" id="ARBA00047859"/>
    </source>
</evidence>
<evidence type="ECO:0000256" key="10">
    <source>
        <dbReference type="ARBA" id="ARBA00034345"/>
    </source>
</evidence>
<feature type="domain" description="Acyl-CoA dehydrogenase/oxidase N-terminal" evidence="15">
    <location>
        <begin position="44"/>
        <end position="113"/>
    </location>
</feature>
<dbReference type="InterPro" id="IPR013786">
    <property type="entry name" value="AcylCoA_DH/ox_N"/>
</dbReference>
<dbReference type="PIRSF" id="PIRSF016578">
    <property type="entry name" value="HsaA"/>
    <property type="match status" value="1"/>
</dbReference>
<dbReference type="Pfam" id="PF08028">
    <property type="entry name" value="Acyl-CoA_dh_2"/>
    <property type="match status" value="1"/>
</dbReference>
<comment type="pathway">
    <text evidence="7">Sulfur metabolism; dibenzothiophene degradation.</text>
</comment>
<dbReference type="Pfam" id="PF02771">
    <property type="entry name" value="Acyl-CoA_dh_N"/>
    <property type="match status" value="1"/>
</dbReference>
<evidence type="ECO:0000256" key="12">
    <source>
        <dbReference type="ARBA" id="ARBA00048445"/>
    </source>
</evidence>
<dbReference type="GO" id="GO:0050660">
    <property type="term" value="F:flavin adenine dinucleotide binding"/>
    <property type="evidence" value="ECO:0007669"/>
    <property type="project" value="InterPro"/>
</dbReference>
<proteinExistence type="inferred from homology"/>
<dbReference type="Pfam" id="PF02770">
    <property type="entry name" value="Acyl-CoA_dh_M"/>
    <property type="match status" value="1"/>
</dbReference>
<evidence type="ECO:0000256" key="2">
    <source>
        <dbReference type="ARBA" id="ARBA00022630"/>
    </source>
</evidence>
<feature type="domain" description="Acyl-CoA dehydrogenase C-terminal" evidence="16">
    <location>
        <begin position="235"/>
        <end position="369"/>
    </location>
</feature>
<evidence type="ECO:0000256" key="13">
    <source>
        <dbReference type="ARBA" id="ARBA00049456"/>
    </source>
</evidence>
<dbReference type="FunFam" id="2.40.110.10:FF:000020">
    <property type="entry name" value="Putative acyl-CoA dehydrogenase YdbM"/>
    <property type="match status" value="1"/>
</dbReference>
<evidence type="ECO:0000259" key="14">
    <source>
        <dbReference type="Pfam" id="PF02770"/>
    </source>
</evidence>
<evidence type="ECO:0000256" key="9">
    <source>
        <dbReference type="ARBA" id="ARBA00034328"/>
    </source>
</evidence>
<dbReference type="Gene3D" id="2.40.110.10">
    <property type="entry name" value="Butyryl-CoA Dehydrogenase, subunit A, domain 2"/>
    <property type="match status" value="1"/>
</dbReference>
<evidence type="ECO:0000256" key="4">
    <source>
        <dbReference type="ARBA" id="ARBA00022741"/>
    </source>
</evidence>
<keyword evidence="4" id="KW-0547">Nucleotide-binding</keyword>
<keyword evidence="5" id="KW-0560">Oxidoreductase</keyword>
<evidence type="ECO:0000256" key="7">
    <source>
        <dbReference type="ARBA" id="ARBA00034307"/>
    </source>
</evidence>
<dbReference type="Gene3D" id="1.10.540.10">
    <property type="entry name" value="Acyl-CoA dehydrogenase/oxidase, N-terminal domain"/>
    <property type="match status" value="1"/>
</dbReference>
<protein>
    <recommendedName>
        <fullName evidence="10">Dibenzothiophene monooxygenase</fullName>
        <ecNumber evidence="9">1.14.14.21</ecNumber>
    </recommendedName>
</protein>
<organism evidence="17">
    <name type="scientific">Paenibacillus sp. 32O-Y</name>
    <dbReference type="NCBI Taxonomy" id="1695219"/>
    <lineage>
        <taxon>Bacteria</taxon>
        <taxon>Bacillati</taxon>
        <taxon>Bacillota</taxon>
        <taxon>Bacilli</taxon>
        <taxon>Bacillales</taxon>
        <taxon>Paenibacillaceae</taxon>
        <taxon>Paenibacillus</taxon>
    </lineage>
</organism>
<evidence type="ECO:0000313" key="17">
    <source>
        <dbReference type="EMBL" id="AKU19463.1"/>
    </source>
</evidence>
<evidence type="ECO:0000256" key="8">
    <source>
        <dbReference type="ARBA" id="ARBA00034317"/>
    </source>
</evidence>
<name>A0A0K1JS88_9BACL</name>
<evidence type="ECO:0000256" key="3">
    <source>
        <dbReference type="ARBA" id="ARBA00022643"/>
    </source>
</evidence>
<dbReference type="GO" id="GO:0008470">
    <property type="term" value="F:3-methylbutanoyl-CoA dehydrogenase activity"/>
    <property type="evidence" value="ECO:0007669"/>
    <property type="project" value="TreeGrafter"/>
</dbReference>
<sequence>MTTISHQAPIDYLAVADELVDTFSLTAIERDIKGGTAKAERDLIRRSGLLALLVPKSFGGCGDTWLTVLEIVRRFARVDSSIAHLFGYHFLNLVTPHMYGTEEQKRRYYMETANKPLFWGNAFNPLDQRLVAVREGDRYYLSGTKRFCSGATDSDLLLVSAKHEEGNGPLIAVIPTRREGVNVLNDWDNMGQRQTDSGGIEFSRVPVELGEVLDTPGPIGTEFSKLRSSISQIILTHVYLGIAEGAFEQAKLYTASSARAWPASGVSSAAQDPYFLRHYGDMWVRLEAARVLVERAARDFQSAWEKEWGLTERERGECMMSIATAKVMTTQVGLDITSRMFEVMGSRATSSEYRYDRFWRNLRTHTLHDPVEYKLKELGNWALNGQFPQSSSFF</sequence>
<reference evidence="17" key="1">
    <citation type="journal article" date="2015" name="Biotechnol. Lett.">
        <title>Isolation and characterization of an interactive culture of two Paenibacillus species with moderately thermophilic desulfurization ability.</title>
        <authorList>
            <person name="Wang J."/>
            <person name="Davaadelger B."/>
            <person name="Salazar J.K."/>
            <person name="Butler R.R.III."/>
            <person name="Pombert J.F."/>
            <person name="Kilbane J.J."/>
            <person name="Stark B.C."/>
        </authorList>
    </citation>
    <scope>NUCLEOTIDE SEQUENCE</scope>
    <source>
        <strain evidence="17">32O-Y</strain>
    </source>
</reference>
<evidence type="ECO:0000256" key="5">
    <source>
        <dbReference type="ARBA" id="ARBA00023002"/>
    </source>
</evidence>
<comment type="subcellular location">
    <subcellularLocation>
        <location evidence="1">Cytoplasm</location>
    </subcellularLocation>
</comment>
<dbReference type="InterPro" id="IPR009100">
    <property type="entry name" value="AcylCoA_DH/oxidase_NM_dom_sf"/>
</dbReference>
<dbReference type="PANTHER" id="PTHR43884:SF12">
    <property type="entry name" value="ISOVALERYL-COA DEHYDROGENASE, MITOCHONDRIAL-RELATED"/>
    <property type="match status" value="1"/>
</dbReference>
<accession>A0A0K1JS88</accession>
<comment type="similarity">
    <text evidence="8">Belongs to the DszC flavin monooxygenase family.</text>
</comment>
<dbReference type="InterPro" id="IPR046373">
    <property type="entry name" value="Acyl-CoA_Oxase/DH_mid-dom_sf"/>
</dbReference>
<evidence type="ECO:0000259" key="16">
    <source>
        <dbReference type="Pfam" id="PF08028"/>
    </source>
</evidence>
<dbReference type="SUPFAM" id="SSF56645">
    <property type="entry name" value="Acyl-CoA dehydrogenase NM domain-like"/>
    <property type="match status" value="1"/>
</dbReference>
<comment type="catalytic activity">
    <reaction evidence="11">
        <text>dibenzothiophene + FMNH2 + O2 = dibenzothiophene 5-oxide + FMN + H2O + H(+)</text>
        <dbReference type="Rhea" id="RHEA:49076"/>
        <dbReference type="ChEBI" id="CHEBI:15377"/>
        <dbReference type="ChEBI" id="CHEBI:15378"/>
        <dbReference type="ChEBI" id="CHEBI:15379"/>
        <dbReference type="ChEBI" id="CHEBI:23681"/>
        <dbReference type="ChEBI" id="CHEBI:23683"/>
        <dbReference type="ChEBI" id="CHEBI:57618"/>
        <dbReference type="ChEBI" id="CHEBI:58210"/>
    </reaction>
</comment>
<dbReference type="PANTHER" id="PTHR43884">
    <property type="entry name" value="ACYL-COA DEHYDROGENASE"/>
    <property type="match status" value="1"/>
</dbReference>
<feature type="domain" description="Acyl-CoA oxidase/dehydrogenase middle" evidence="14">
    <location>
        <begin position="132"/>
        <end position="205"/>
    </location>
</feature>
<evidence type="ECO:0000259" key="15">
    <source>
        <dbReference type="Pfam" id="PF02771"/>
    </source>
</evidence>
<comment type="catalytic activity">
    <reaction evidence="13">
        <text>dibenzothiophene + 2 FMNH2 + 2 O2 = dibenzothiophene 5,5-dioxide + 2 FMN + 2 H2O + 2 H(+)</text>
        <dbReference type="Rhea" id="RHEA:49072"/>
        <dbReference type="ChEBI" id="CHEBI:15377"/>
        <dbReference type="ChEBI" id="CHEBI:15378"/>
        <dbReference type="ChEBI" id="CHEBI:15379"/>
        <dbReference type="ChEBI" id="CHEBI:23681"/>
        <dbReference type="ChEBI" id="CHEBI:57618"/>
        <dbReference type="ChEBI" id="CHEBI:58210"/>
        <dbReference type="ChEBI" id="CHEBI:90356"/>
        <dbReference type="EC" id="1.14.14.21"/>
    </reaction>
</comment>
<dbReference type="GO" id="GO:0006552">
    <property type="term" value="P:L-leucine catabolic process"/>
    <property type="evidence" value="ECO:0007669"/>
    <property type="project" value="TreeGrafter"/>
</dbReference>
<dbReference type="InterPro" id="IPR006091">
    <property type="entry name" value="Acyl-CoA_Oxase/DH_mid-dom"/>
</dbReference>
<dbReference type="EMBL" id="KR057883">
    <property type="protein sequence ID" value="AKU19463.1"/>
    <property type="molecule type" value="Genomic_DNA"/>
</dbReference>
<dbReference type="GO" id="GO:0004497">
    <property type="term" value="F:monooxygenase activity"/>
    <property type="evidence" value="ECO:0007669"/>
    <property type="project" value="UniProtKB-KW"/>
</dbReference>
<dbReference type="InterPro" id="IPR036250">
    <property type="entry name" value="AcylCo_DH-like_C"/>
</dbReference>
<dbReference type="InterPro" id="IPR037069">
    <property type="entry name" value="AcylCoA_DH/ox_N_sf"/>
</dbReference>
<keyword evidence="2" id="KW-0285">Flavoprotein</keyword>
<dbReference type="AlphaFoldDB" id="A0A0K1JS88"/>
<keyword evidence="3" id="KW-0288">FMN</keyword>
<evidence type="ECO:0000256" key="6">
    <source>
        <dbReference type="ARBA" id="ARBA00023033"/>
    </source>
</evidence>
<evidence type="ECO:0000256" key="1">
    <source>
        <dbReference type="ARBA" id="ARBA00004496"/>
    </source>
</evidence>
<keyword evidence="6" id="KW-0503">Monooxygenase</keyword>
<dbReference type="Gene3D" id="1.20.140.10">
    <property type="entry name" value="Butyryl-CoA Dehydrogenase, subunit A, domain 3"/>
    <property type="match status" value="1"/>
</dbReference>
<dbReference type="EC" id="1.14.14.21" evidence="9"/>
<dbReference type="GO" id="GO:0005737">
    <property type="term" value="C:cytoplasm"/>
    <property type="evidence" value="ECO:0007669"/>
    <property type="project" value="UniProtKB-SubCell"/>
</dbReference>